<dbReference type="RefSeq" id="WP_191766576.1">
    <property type="nucleotide sequence ID" value="NZ_JACSPM010000003.1"/>
</dbReference>
<dbReference type="EMBL" id="JACSPM010000003">
    <property type="protein sequence ID" value="MBD8024264.1"/>
    <property type="molecule type" value="Genomic_DNA"/>
</dbReference>
<proteinExistence type="predicted"/>
<evidence type="ECO:0008006" key="3">
    <source>
        <dbReference type="Google" id="ProtNLM"/>
    </source>
</evidence>
<reference evidence="1 2" key="1">
    <citation type="submission" date="2020-08" db="EMBL/GenBank/DDBJ databases">
        <title>A Genomic Blueprint of the Chicken Gut Microbiome.</title>
        <authorList>
            <person name="Gilroy R."/>
            <person name="Ravi A."/>
            <person name="Getino M."/>
            <person name="Pursley I."/>
            <person name="Horton D.L."/>
            <person name="Alikhan N.-F."/>
            <person name="Baker D."/>
            <person name="Gharbi K."/>
            <person name="Hall N."/>
            <person name="Watson M."/>
            <person name="Adriaenssens E.M."/>
            <person name="Foster-Nyarko E."/>
            <person name="Jarju S."/>
            <person name="Secka A."/>
            <person name="Antonio M."/>
            <person name="Oren A."/>
            <person name="Chaudhuri R."/>
            <person name="La Ragione R.M."/>
            <person name="Hildebrand F."/>
            <person name="Pallen M.J."/>
        </authorList>
    </citation>
    <scope>NUCLEOTIDE SEQUENCE [LARGE SCALE GENOMIC DNA]</scope>
    <source>
        <strain evidence="1 2">Sa1CUA4</strain>
    </source>
</reference>
<comment type="caution">
    <text evidence="1">The sequence shown here is derived from an EMBL/GenBank/DDBJ whole genome shotgun (WGS) entry which is preliminary data.</text>
</comment>
<dbReference type="Proteomes" id="UP000602532">
    <property type="component" value="Unassembled WGS sequence"/>
</dbReference>
<name>A0ABR8X4R8_9MICO</name>
<organism evidence="1 2">
    <name type="scientific">Microbacterium gallinarum</name>
    <dbReference type="NCBI Taxonomy" id="2762209"/>
    <lineage>
        <taxon>Bacteria</taxon>
        <taxon>Bacillati</taxon>
        <taxon>Actinomycetota</taxon>
        <taxon>Actinomycetes</taxon>
        <taxon>Micrococcales</taxon>
        <taxon>Microbacteriaceae</taxon>
        <taxon>Microbacterium</taxon>
    </lineage>
</organism>
<keyword evidence="2" id="KW-1185">Reference proteome</keyword>
<accession>A0ABR8X4R8</accession>
<gene>
    <name evidence="1" type="ORF">H9622_11760</name>
</gene>
<protein>
    <recommendedName>
        <fullName evidence="3">Secreted protein</fullName>
    </recommendedName>
</protein>
<sequence length="171" mass="17436">MLAVRRLPAPVLALLMLVLALAIAVPLTGAKGGNSDSATQCQKGGWQNLASTSSPFVPFRNQGACVSAAAQGATLTALAVTRVTVTRAPSGILFMGRALCGLSYSVADQNPAYVSYDVTATTRNGTVYEFPAGVQEQGYADDPGYAIASATAIAQPGSVVLPVTIVDQCAT</sequence>
<evidence type="ECO:0000313" key="2">
    <source>
        <dbReference type="Proteomes" id="UP000602532"/>
    </source>
</evidence>
<evidence type="ECO:0000313" key="1">
    <source>
        <dbReference type="EMBL" id="MBD8024264.1"/>
    </source>
</evidence>